<evidence type="ECO:0000256" key="1">
    <source>
        <dbReference type="SAM" id="MobiDB-lite"/>
    </source>
</evidence>
<dbReference type="PANTHER" id="PTHR31840">
    <property type="entry name" value="COILED-COIL DOMAIN-CONTAINING PROTEIN 97"/>
    <property type="match status" value="1"/>
</dbReference>
<feature type="compositionally biased region" description="Acidic residues" evidence="1">
    <location>
        <begin position="214"/>
        <end position="236"/>
    </location>
</feature>
<dbReference type="PANTHER" id="PTHR31840:SF1">
    <property type="entry name" value="COILED-COIL DOMAIN-CONTAINING PROTEIN 97"/>
    <property type="match status" value="1"/>
</dbReference>
<dbReference type="InterPro" id="IPR018613">
    <property type="entry name" value="Ccdc97-like"/>
</dbReference>
<gene>
    <name evidence="3" type="ORF">D9611_002627</name>
</gene>
<dbReference type="OrthoDB" id="3345311at2759"/>
<dbReference type="Pfam" id="PF09747">
    <property type="entry name" value="CCD97-like_C"/>
    <property type="match status" value="1"/>
</dbReference>
<keyword evidence="4" id="KW-1185">Reference proteome</keyword>
<dbReference type="InterPro" id="IPR040233">
    <property type="entry name" value="CCD97-like_C"/>
</dbReference>
<dbReference type="Proteomes" id="UP000541558">
    <property type="component" value="Unassembled WGS sequence"/>
</dbReference>
<protein>
    <recommendedName>
        <fullName evidence="2">CCD97-like C-terminal domain-containing protein</fullName>
    </recommendedName>
</protein>
<evidence type="ECO:0000313" key="4">
    <source>
        <dbReference type="Proteomes" id="UP000541558"/>
    </source>
</evidence>
<evidence type="ECO:0000259" key="2">
    <source>
        <dbReference type="Pfam" id="PF09747"/>
    </source>
</evidence>
<organism evidence="3 4">
    <name type="scientific">Ephemerocybe angulata</name>
    <dbReference type="NCBI Taxonomy" id="980116"/>
    <lineage>
        <taxon>Eukaryota</taxon>
        <taxon>Fungi</taxon>
        <taxon>Dikarya</taxon>
        <taxon>Basidiomycota</taxon>
        <taxon>Agaricomycotina</taxon>
        <taxon>Agaricomycetes</taxon>
        <taxon>Agaricomycetidae</taxon>
        <taxon>Agaricales</taxon>
        <taxon>Agaricineae</taxon>
        <taxon>Psathyrellaceae</taxon>
        <taxon>Ephemerocybe</taxon>
    </lineage>
</organism>
<proteinExistence type="predicted"/>
<dbReference type="AlphaFoldDB" id="A0A8H5FEE3"/>
<sequence>MAQHKFDEAPSLKYLGLPEDYSPSPKGEPISFLKKHLAQLPPHLLPDYALITTPKQRTVIPLIRNRRLQYTRNAPVELNFVQARNTWPHLWEGRLEPGVEERKEEKAWAEDSFMAGSDAHVGKLGRLLADYEEERENERVRALRRIKADHEILPEEDEDSDLEEEEEDGEEEEEPPQSEPETDAQKREDFERRINERFVYGLLDDIDYNKVDWDESLDIDDDREAEERWFEEDDDE</sequence>
<feature type="compositionally biased region" description="Acidic residues" evidence="1">
    <location>
        <begin position="154"/>
        <end position="182"/>
    </location>
</feature>
<dbReference type="EMBL" id="JAACJK010000109">
    <property type="protein sequence ID" value="KAF5333734.1"/>
    <property type="molecule type" value="Genomic_DNA"/>
</dbReference>
<reference evidence="3 4" key="1">
    <citation type="journal article" date="2020" name="ISME J.">
        <title>Uncovering the hidden diversity of litter-decomposition mechanisms in mushroom-forming fungi.</title>
        <authorList>
            <person name="Floudas D."/>
            <person name="Bentzer J."/>
            <person name="Ahren D."/>
            <person name="Johansson T."/>
            <person name="Persson P."/>
            <person name="Tunlid A."/>
        </authorList>
    </citation>
    <scope>NUCLEOTIDE SEQUENCE [LARGE SCALE GENOMIC DNA]</scope>
    <source>
        <strain evidence="3 4">CBS 175.51</strain>
    </source>
</reference>
<feature type="region of interest" description="Disordered" evidence="1">
    <location>
        <begin position="211"/>
        <end position="236"/>
    </location>
</feature>
<name>A0A8H5FEE3_9AGAR</name>
<comment type="caution">
    <text evidence="3">The sequence shown here is derived from an EMBL/GenBank/DDBJ whole genome shotgun (WGS) entry which is preliminary data.</text>
</comment>
<feature type="domain" description="CCD97-like C-terminal" evidence="2">
    <location>
        <begin position="132"/>
        <end position="233"/>
    </location>
</feature>
<evidence type="ECO:0000313" key="3">
    <source>
        <dbReference type="EMBL" id="KAF5333734.1"/>
    </source>
</evidence>
<accession>A0A8H5FEE3</accession>
<feature type="region of interest" description="Disordered" evidence="1">
    <location>
        <begin position="150"/>
        <end position="190"/>
    </location>
</feature>